<evidence type="ECO:0000313" key="1">
    <source>
        <dbReference type="EMBL" id="GAL37566.1"/>
    </source>
</evidence>
<gene>
    <name evidence="1" type="ORF">JCM19240_713</name>
</gene>
<proteinExistence type="predicted"/>
<keyword evidence="2" id="KW-1185">Reference proteome</keyword>
<organism evidence="1 2">
    <name type="scientific">Vibrio maritimus</name>
    <dbReference type="NCBI Taxonomy" id="990268"/>
    <lineage>
        <taxon>Bacteria</taxon>
        <taxon>Pseudomonadati</taxon>
        <taxon>Pseudomonadota</taxon>
        <taxon>Gammaproteobacteria</taxon>
        <taxon>Vibrionales</taxon>
        <taxon>Vibrionaceae</taxon>
        <taxon>Vibrio</taxon>
    </lineage>
</organism>
<dbReference type="EMBL" id="BBMT01000018">
    <property type="protein sequence ID" value="GAL37566.1"/>
    <property type="molecule type" value="Genomic_DNA"/>
</dbReference>
<evidence type="ECO:0000313" key="2">
    <source>
        <dbReference type="Proteomes" id="UP000029224"/>
    </source>
</evidence>
<sequence>MYACLTIAAIKKQYETSQTQPVHMQRNSIIIIHTDLGETIEKIFSQRVNGALPAISKEQDHATQSK</sequence>
<reference evidence="1 2" key="1">
    <citation type="submission" date="2014-09" db="EMBL/GenBank/DDBJ databases">
        <title>Vibrio maritimus JCM 19240. (C210) whole genome shotgun sequence.</title>
        <authorList>
            <person name="Sawabe T."/>
            <person name="Meirelles P."/>
            <person name="Nakanishi M."/>
            <person name="Sayaka M."/>
            <person name="Hattori M."/>
            <person name="Ohkuma M."/>
        </authorList>
    </citation>
    <scope>NUCLEOTIDE SEQUENCE [LARGE SCALE GENOMIC DNA]</scope>
    <source>
        <strain evidence="1 2">JCM 19240</strain>
    </source>
</reference>
<dbReference type="AlphaFoldDB" id="A0A090TCE7"/>
<reference evidence="1 2" key="2">
    <citation type="submission" date="2014-09" db="EMBL/GenBank/DDBJ databases">
        <authorList>
            <consortium name="NBRP consortium"/>
            <person name="Sawabe T."/>
            <person name="Meirelles P."/>
            <person name="Nakanishi M."/>
            <person name="Sayaka M."/>
            <person name="Hattori M."/>
            <person name="Ohkuma M."/>
        </authorList>
    </citation>
    <scope>NUCLEOTIDE SEQUENCE [LARGE SCALE GENOMIC DNA]</scope>
    <source>
        <strain evidence="1 2">JCM 19240</strain>
    </source>
</reference>
<protein>
    <submittedName>
        <fullName evidence="1">Uncharacterized protein</fullName>
    </submittedName>
</protein>
<dbReference type="Proteomes" id="UP000029224">
    <property type="component" value="Unassembled WGS sequence"/>
</dbReference>
<name>A0A090TCE7_9VIBR</name>
<comment type="caution">
    <text evidence="1">The sequence shown here is derived from an EMBL/GenBank/DDBJ whole genome shotgun (WGS) entry which is preliminary data.</text>
</comment>
<accession>A0A090TCE7</accession>